<dbReference type="EMBL" id="JAFFGU010000006">
    <property type="protein sequence ID" value="MBM7279094.1"/>
    <property type="molecule type" value="Genomic_DNA"/>
</dbReference>
<dbReference type="EC" id="2.7.13.3" evidence="2"/>
<keyword evidence="5" id="KW-0418">Kinase</keyword>
<keyword evidence="4" id="KW-0808">Transferase</keyword>
<proteinExistence type="predicted"/>
<dbReference type="GO" id="GO:0005524">
    <property type="term" value="F:ATP binding"/>
    <property type="evidence" value="ECO:0007669"/>
    <property type="project" value="UniProtKB-KW"/>
</dbReference>
<dbReference type="CDD" id="cd00075">
    <property type="entry name" value="HATPase"/>
    <property type="match status" value="1"/>
</dbReference>
<dbReference type="FunFam" id="3.30.565.10:FF:000006">
    <property type="entry name" value="Sensor histidine kinase WalK"/>
    <property type="match status" value="1"/>
</dbReference>
<comment type="caution">
    <text evidence="8">The sequence shown here is derived from an EMBL/GenBank/DDBJ whole genome shotgun (WGS) entry which is preliminary data.</text>
</comment>
<dbReference type="InterPro" id="IPR005467">
    <property type="entry name" value="His_kinase_dom"/>
</dbReference>
<dbReference type="Proteomes" id="UP001195196">
    <property type="component" value="Unassembled WGS sequence"/>
</dbReference>
<evidence type="ECO:0000256" key="6">
    <source>
        <dbReference type="ARBA" id="ARBA00023012"/>
    </source>
</evidence>
<dbReference type="Gene3D" id="3.30.565.10">
    <property type="entry name" value="Histidine kinase-like ATPase, C-terminal domain"/>
    <property type="match status" value="1"/>
</dbReference>
<dbReference type="Pfam" id="PF02518">
    <property type="entry name" value="HATPase_c"/>
    <property type="match status" value="1"/>
</dbReference>
<evidence type="ECO:0000256" key="2">
    <source>
        <dbReference type="ARBA" id="ARBA00012438"/>
    </source>
</evidence>
<evidence type="ECO:0000256" key="3">
    <source>
        <dbReference type="ARBA" id="ARBA00022553"/>
    </source>
</evidence>
<gene>
    <name evidence="8" type="ORF">JTZ10_15180</name>
</gene>
<dbReference type="AlphaFoldDB" id="A0AAW4G780"/>
<dbReference type="InterPro" id="IPR003594">
    <property type="entry name" value="HATPase_dom"/>
</dbReference>
<evidence type="ECO:0000313" key="8">
    <source>
        <dbReference type="EMBL" id="MBM7279094.1"/>
    </source>
</evidence>
<dbReference type="PROSITE" id="PS50109">
    <property type="entry name" value="HIS_KIN"/>
    <property type="match status" value="1"/>
</dbReference>
<keyword evidence="8" id="KW-0547">Nucleotide-binding</keyword>
<accession>A0AAW4G780</accession>
<dbReference type="SUPFAM" id="SSF55874">
    <property type="entry name" value="ATPase domain of HSP90 chaperone/DNA topoisomerase II/histidine kinase"/>
    <property type="match status" value="1"/>
</dbReference>
<keyword evidence="8" id="KW-0067">ATP-binding</keyword>
<reference evidence="8" key="1">
    <citation type="submission" date="2021-02" db="EMBL/GenBank/DDBJ databases">
        <title>Taxonomy, biology and ecology of Rhodococcus bacteria occurring in California pistachio and other woody hosts as revealed by genome sequence analyses.</title>
        <authorList>
            <person name="Riely B."/>
            <person name="Gai Y."/>
        </authorList>
    </citation>
    <scope>NUCLEOTIDE SEQUENCE</scope>
    <source>
        <strain evidence="8">BP-295</strain>
    </source>
</reference>
<name>A0AAW4G780_GORRU</name>
<feature type="domain" description="Histidine kinase" evidence="7">
    <location>
        <begin position="1"/>
        <end position="158"/>
    </location>
</feature>
<evidence type="ECO:0000256" key="5">
    <source>
        <dbReference type="ARBA" id="ARBA00022777"/>
    </source>
</evidence>
<dbReference type="PRINTS" id="PR00344">
    <property type="entry name" value="BCTRLSENSOR"/>
</dbReference>
<keyword evidence="3" id="KW-0597">Phosphoprotein</keyword>
<dbReference type="GO" id="GO:0000155">
    <property type="term" value="F:phosphorelay sensor kinase activity"/>
    <property type="evidence" value="ECO:0007669"/>
    <property type="project" value="TreeGrafter"/>
</dbReference>
<keyword evidence="6" id="KW-0902">Two-component regulatory system</keyword>
<dbReference type="RefSeq" id="WP_204718325.1">
    <property type="nucleotide sequence ID" value="NZ_JAFFGU010000006.1"/>
</dbReference>
<dbReference type="SMART" id="SM00387">
    <property type="entry name" value="HATPase_c"/>
    <property type="match status" value="1"/>
</dbReference>
<evidence type="ECO:0000313" key="9">
    <source>
        <dbReference type="Proteomes" id="UP001195196"/>
    </source>
</evidence>
<evidence type="ECO:0000256" key="4">
    <source>
        <dbReference type="ARBA" id="ARBA00022679"/>
    </source>
</evidence>
<dbReference type="InterPro" id="IPR036890">
    <property type="entry name" value="HATPase_C_sf"/>
</dbReference>
<dbReference type="InterPro" id="IPR004358">
    <property type="entry name" value="Sig_transdc_His_kin-like_C"/>
</dbReference>
<dbReference type="PANTHER" id="PTHR43547:SF2">
    <property type="entry name" value="HYBRID SIGNAL TRANSDUCTION HISTIDINE KINASE C"/>
    <property type="match status" value="1"/>
</dbReference>
<dbReference type="PANTHER" id="PTHR43547">
    <property type="entry name" value="TWO-COMPONENT HISTIDINE KINASE"/>
    <property type="match status" value="1"/>
</dbReference>
<sequence>MDAERPLELAPDDVADLVTTAVGAARATAPHRTVRLSIRAVPAVDADQGRLHQVVSNLLANALRHTPDEAQVRVAVGQEGTDAVITVSDDGPGMTRQDADRAFERFHRADTSRTRAEGGGSGLGLSIVDELVRAHGGTVSLTTAPGQGATFTVRLPTG</sequence>
<organism evidence="8 9">
    <name type="scientific">Gordonia rubripertincta</name>
    <name type="common">Rhodococcus corallinus</name>
    <dbReference type="NCBI Taxonomy" id="36822"/>
    <lineage>
        <taxon>Bacteria</taxon>
        <taxon>Bacillati</taxon>
        <taxon>Actinomycetota</taxon>
        <taxon>Actinomycetes</taxon>
        <taxon>Mycobacteriales</taxon>
        <taxon>Gordoniaceae</taxon>
        <taxon>Gordonia</taxon>
    </lineage>
</organism>
<evidence type="ECO:0000259" key="7">
    <source>
        <dbReference type="PROSITE" id="PS50109"/>
    </source>
</evidence>
<comment type="catalytic activity">
    <reaction evidence="1">
        <text>ATP + protein L-histidine = ADP + protein N-phospho-L-histidine.</text>
        <dbReference type="EC" id="2.7.13.3"/>
    </reaction>
</comment>
<protein>
    <recommendedName>
        <fullName evidence="2">histidine kinase</fullName>
        <ecNumber evidence="2">2.7.13.3</ecNumber>
    </recommendedName>
</protein>
<evidence type="ECO:0000256" key="1">
    <source>
        <dbReference type="ARBA" id="ARBA00000085"/>
    </source>
</evidence>